<keyword evidence="3" id="KW-0804">Transcription</keyword>
<feature type="domain" description="HTH gntR-type" evidence="4">
    <location>
        <begin position="10"/>
        <end position="77"/>
    </location>
</feature>
<dbReference type="SUPFAM" id="SSF48008">
    <property type="entry name" value="GntR ligand-binding domain-like"/>
    <property type="match status" value="1"/>
</dbReference>
<dbReference type="GO" id="GO:0003677">
    <property type="term" value="F:DNA binding"/>
    <property type="evidence" value="ECO:0007669"/>
    <property type="project" value="UniProtKB-KW"/>
</dbReference>
<evidence type="ECO:0000259" key="4">
    <source>
        <dbReference type="PROSITE" id="PS50949"/>
    </source>
</evidence>
<dbReference type="EMBL" id="LS483487">
    <property type="protein sequence ID" value="SQJ00031.1"/>
    <property type="molecule type" value="Genomic_DNA"/>
</dbReference>
<sequence length="226" mass="25576">MGTFKPISNTNLYVEVINSIITAIATGELKSGEKIIEQTIATEMNISRAPIREAIRELAAQGIVEYIPKKGATVATLNKKSIEETYSLRALLEGMAVSLAIDNFTPEDIKNMIALSKTMTESLKKQDVENFINCDVAFHSLICQRSNHTKLQKLIENFVLQTKLYMRMSKYNMLINSSLSIEYGVHDKLIELIKEKDKEKAEKEMKDHIMNSGEVLINYLLKSEEI</sequence>
<keyword evidence="1" id="KW-0805">Transcription regulation</keyword>
<evidence type="ECO:0000256" key="1">
    <source>
        <dbReference type="ARBA" id="ARBA00023015"/>
    </source>
</evidence>
<dbReference type="Proteomes" id="UP000249008">
    <property type="component" value="Chromosome 1"/>
</dbReference>
<dbReference type="InterPro" id="IPR000524">
    <property type="entry name" value="Tscrpt_reg_HTH_GntR"/>
</dbReference>
<dbReference type="GO" id="GO:0003700">
    <property type="term" value="F:DNA-binding transcription factor activity"/>
    <property type="evidence" value="ECO:0007669"/>
    <property type="project" value="InterPro"/>
</dbReference>
<proteinExistence type="predicted"/>
<protein>
    <submittedName>
        <fullName evidence="5">HTH-type transcriptional regulator mcbR</fullName>
    </submittedName>
</protein>
<dbReference type="InterPro" id="IPR036388">
    <property type="entry name" value="WH-like_DNA-bd_sf"/>
</dbReference>
<dbReference type="InterPro" id="IPR036390">
    <property type="entry name" value="WH_DNA-bd_sf"/>
</dbReference>
<dbReference type="InterPro" id="IPR008920">
    <property type="entry name" value="TF_FadR/GntR_C"/>
</dbReference>
<dbReference type="Gene3D" id="1.10.10.10">
    <property type="entry name" value="Winged helix-like DNA-binding domain superfamily/Winged helix DNA-binding domain"/>
    <property type="match status" value="1"/>
</dbReference>
<dbReference type="PANTHER" id="PTHR43537:SF24">
    <property type="entry name" value="GLUCONATE OPERON TRANSCRIPTIONAL REPRESSOR"/>
    <property type="match status" value="1"/>
</dbReference>
<dbReference type="KEGG" id="ful:C4N20_09175"/>
<evidence type="ECO:0000313" key="6">
    <source>
        <dbReference type="Proteomes" id="UP000249008"/>
    </source>
</evidence>
<dbReference type="Pfam" id="PF00392">
    <property type="entry name" value="GntR"/>
    <property type="match status" value="1"/>
</dbReference>
<keyword evidence="2" id="KW-0238">DNA-binding</keyword>
<accession>A0AAX2J6T2</accession>
<dbReference type="CDD" id="cd07377">
    <property type="entry name" value="WHTH_GntR"/>
    <property type="match status" value="1"/>
</dbReference>
<dbReference type="Pfam" id="PF07729">
    <property type="entry name" value="FCD"/>
    <property type="match status" value="1"/>
</dbReference>
<dbReference type="GeneID" id="78454981"/>
<dbReference type="PANTHER" id="PTHR43537">
    <property type="entry name" value="TRANSCRIPTIONAL REGULATOR, GNTR FAMILY"/>
    <property type="match status" value="1"/>
</dbReference>
<dbReference type="PROSITE" id="PS50949">
    <property type="entry name" value="HTH_GNTR"/>
    <property type="match status" value="1"/>
</dbReference>
<dbReference type="SUPFAM" id="SSF46785">
    <property type="entry name" value="Winged helix' DNA-binding domain"/>
    <property type="match status" value="1"/>
</dbReference>
<dbReference type="SMART" id="SM00895">
    <property type="entry name" value="FCD"/>
    <property type="match status" value="1"/>
</dbReference>
<dbReference type="SMART" id="SM00345">
    <property type="entry name" value="HTH_GNTR"/>
    <property type="match status" value="1"/>
</dbReference>
<reference evidence="5 6" key="1">
    <citation type="submission" date="2018-06" db="EMBL/GenBank/DDBJ databases">
        <authorList>
            <consortium name="Pathogen Informatics"/>
            <person name="Doyle S."/>
        </authorList>
    </citation>
    <scope>NUCLEOTIDE SEQUENCE [LARGE SCALE GENOMIC DNA]</scope>
    <source>
        <strain evidence="5 6">NCTC12112</strain>
    </source>
</reference>
<dbReference type="RefSeq" id="WP_005979294.1">
    <property type="nucleotide sequence ID" value="NZ_BAABXY010000001.1"/>
</dbReference>
<gene>
    <name evidence="5" type="primary">mcbR</name>
    <name evidence="5" type="ORF">NCTC12112_00386</name>
</gene>
<organism evidence="5 6">
    <name type="scientific">Fusobacterium ulcerans</name>
    <dbReference type="NCBI Taxonomy" id="861"/>
    <lineage>
        <taxon>Bacteria</taxon>
        <taxon>Fusobacteriati</taxon>
        <taxon>Fusobacteriota</taxon>
        <taxon>Fusobacteriia</taxon>
        <taxon>Fusobacteriales</taxon>
        <taxon>Fusobacteriaceae</taxon>
        <taxon>Fusobacterium</taxon>
    </lineage>
</organism>
<evidence type="ECO:0000256" key="3">
    <source>
        <dbReference type="ARBA" id="ARBA00023163"/>
    </source>
</evidence>
<dbReference type="InterPro" id="IPR011711">
    <property type="entry name" value="GntR_C"/>
</dbReference>
<evidence type="ECO:0000313" key="5">
    <source>
        <dbReference type="EMBL" id="SQJ00031.1"/>
    </source>
</evidence>
<name>A0AAX2J6T2_9FUSO</name>
<dbReference type="AlphaFoldDB" id="A0AAX2J6T2"/>
<evidence type="ECO:0000256" key="2">
    <source>
        <dbReference type="ARBA" id="ARBA00023125"/>
    </source>
</evidence>
<dbReference type="Gene3D" id="1.20.120.530">
    <property type="entry name" value="GntR ligand-binding domain-like"/>
    <property type="match status" value="1"/>
</dbReference>